<dbReference type="EMBL" id="JAEHJZ010000009">
    <property type="protein sequence ID" value="MBJ7880203.1"/>
    <property type="molecule type" value="Genomic_DNA"/>
</dbReference>
<comment type="caution">
    <text evidence="3">The sequence shown here is derived from an EMBL/GenBank/DDBJ whole genome shotgun (WGS) entry which is preliminary data.</text>
</comment>
<dbReference type="AlphaFoldDB" id="A0A934KT16"/>
<dbReference type="Pfam" id="PF19089">
    <property type="entry name" value="DUF5777"/>
    <property type="match status" value="1"/>
</dbReference>
<sequence length="316" mass="36321">MNRNYRLIPKFSAVLLLFAMLQIPVLAIAQEIEEEEDHRGLQRVGNTFESNWLIDNQTVIVPLKNTAQMDIQHRFGVVKNGYKDLWGLYAPSNIRIGLSYVPIDNLQVGAGFSKDRLLWDVNAKYAILTENGKKKSPVSVSYLVNMAIDTREEEYFVENTDRLSYFHQLMVARKVTRDFSVQGSISLSHFNSVNGYVTQDLEIDGEMKNDHLAAGLMWRYKISDAFAFIGSYDQPITKHVRNNPNPNIAIGLEVATVMHAFQVFVGNYKWLVPQYNSVMNNNNFADGAFLIGFNITRLWDFETENMKEMLFKRKNK</sequence>
<keyword evidence="1" id="KW-0732">Signal</keyword>
<accession>A0A934KT16</accession>
<feature type="domain" description="DUF5777" evidence="2">
    <location>
        <begin position="48"/>
        <end position="299"/>
    </location>
</feature>
<keyword evidence="4" id="KW-1185">Reference proteome</keyword>
<dbReference type="Proteomes" id="UP000662373">
    <property type="component" value="Unassembled WGS sequence"/>
</dbReference>
<protein>
    <recommendedName>
        <fullName evidence="2">DUF5777 domain-containing protein</fullName>
    </recommendedName>
</protein>
<evidence type="ECO:0000259" key="2">
    <source>
        <dbReference type="Pfam" id="PF19089"/>
    </source>
</evidence>
<feature type="signal peptide" evidence="1">
    <location>
        <begin position="1"/>
        <end position="29"/>
    </location>
</feature>
<evidence type="ECO:0000313" key="4">
    <source>
        <dbReference type="Proteomes" id="UP000662373"/>
    </source>
</evidence>
<dbReference type="RefSeq" id="WP_199598031.1">
    <property type="nucleotide sequence ID" value="NZ_JAEHJZ010000009.1"/>
</dbReference>
<dbReference type="InterPro" id="IPR045916">
    <property type="entry name" value="DUF5777"/>
</dbReference>
<organism evidence="3 4">
    <name type="scientific">Gelidibacter salicanalis</name>
    <dbReference type="NCBI Taxonomy" id="291193"/>
    <lineage>
        <taxon>Bacteria</taxon>
        <taxon>Pseudomonadati</taxon>
        <taxon>Bacteroidota</taxon>
        <taxon>Flavobacteriia</taxon>
        <taxon>Flavobacteriales</taxon>
        <taxon>Flavobacteriaceae</taxon>
        <taxon>Gelidibacter</taxon>
    </lineage>
</organism>
<feature type="chain" id="PRO_5037206089" description="DUF5777 domain-containing protein" evidence="1">
    <location>
        <begin position="30"/>
        <end position="316"/>
    </location>
</feature>
<proteinExistence type="predicted"/>
<name>A0A934KT16_9FLAO</name>
<gene>
    <name evidence="3" type="ORF">JEM65_05995</name>
</gene>
<evidence type="ECO:0000256" key="1">
    <source>
        <dbReference type="SAM" id="SignalP"/>
    </source>
</evidence>
<reference evidence="3 4" key="1">
    <citation type="submission" date="2020-09" db="EMBL/GenBank/DDBJ databases">
        <title>Draft genome of Gelidibacter salicanalis PAMC21136.</title>
        <authorList>
            <person name="Park H."/>
        </authorList>
    </citation>
    <scope>NUCLEOTIDE SEQUENCE [LARGE SCALE GENOMIC DNA]</scope>
    <source>
        <strain evidence="3 4">PAMC21136</strain>
    </source>
</reference>
<evidence type="ECO:0000313" key="3">
    <source>
        <dbReference type="EMBL" id="MBJ7880203.1"/>
    </source>
</evidence>